<feature type="region of interest" description="Disordered" evidence="1">
    <location>
        <begin position="684"/>
        <end position="703"/>
    </location>
</feature>
<evidence type="ECO:0000313" key="2">
    <source>
        <dbReference type="EMBL" id="CAL7939802.1"/>
    </source>
</evidence>
<dbReference type="PANTHER" id="PTHR23053:SF0">
    <property type="entry name" value="HYDROCEPHALUS-INDUCING PROTEIN HOMOLOG"/>
    <property type="match status" value="1"/>
</dbReference>
<proteinExistence type="predicted"/>
<feature type="compositionally biased region" description="Basic and acidic residues" evidence="1">
    <location>
        <begin position="155"/>
        <end position="172"/>
    </location>
</feature>
<gene>
    <name evidence="2" type="ORF">XYLVIOL_LOCUS4115</name>
</gene>
<keyword evidence="3" id="KW-1185">Reference proteome</keyword>
<evidence type="ECO:0000256" key="1">
    <source>
        <dbReference type="SAM" id="MobiDB-lite"/>
    </source>
</evidence>
<evidence type="ECO:0008006" key="4">
    <source>
        <dbReference type="Google" id="ProtNLM"/>
    </source>
</evidence>
<accession>A0ABP1NIX9</accession>
<dbReference type="PANTHER" id="PTHR23053">
    <property type="entry name" value="DLEC1 DELETED IN LUNG AND ESOPHAGEAL CANCER 1"/>
    <property type="match status" value="1"/>
</dbReference>
<dbReference type="InterPro" id="IPR013783">
    <property type="entry name" value="Ig-like_fold"/>
</dbReference>
<feature type="compositionally biased region" description="Basic and acidic residues" evidence="1">
    <location>
        <begin position="694"/>
        <end position="703"/>
    </location>
</feature>
<feature type="region of interest" description="Disordered" evidence="1">
    <location>
        <begin position="135"/>
        <end position="176"/>
    </location>
</feature>
<protein>
    <recommendedName>
        <fullName evidence="4">Hydrocephalus-inducing protein</fullName>
    </recommendedName>
</protein>
<dbReference type="EMBL" id="CAXAJV020001290">
    <property type="protein sequence ID" value="CAL7939802.1"/>
    <property type="molecule type" value="Genomic_DNA"/>
</dbReference>
<dbReference type="Gene3D" id="2.60.40.10">
    <property type="entry name" value="Immunoglobulins"/>
    <property type="match status" value="12"/>
</dbReference>
<feature type="compositionally biased region" description="Basic residues" evidence="1">
    <location>
        <begin position="684"/>
        <end position="693"/>
    </location>
</feature>
<dbReference type="InterPro" id="IPR033305">
    <property type="entry name" value="Hydin-like"/>
</dbReference>
<dbReference type="Proteomes" id="UP001642520">
    <property type="component" value="Unassembled WGS sequence"/>
</dbReference>
<feature type="region of interest" description="Disordered" evidence="1">
    <location>
        <begin position="1"/>
        <end position="34"/>
    </location>
</feature>
<sequence>MIRNWDPIKGTMEPPPSTKSKVPRSGRSRETGPLDTIREVPLNNFYMWYVKSSDPWQTAIYDLVVAQMNENLLAKSALPVEPTPQPDIRPKMYSILRWTGVERRAEKIHGDVYRLVSLMPETLSINESTYVSELSVQENHSGRKRNGRRGQRSAGKMEEQKSVVRTVEDRSLHSSTIESRDTNNVSIFEALLEEPLKTRWILPPTESQRFKIRFQPEETGHYEETYAFTVWDGNNDTYEVNVSGIADIPRLDMNPDTIFANTADTKLTEADSPVYVYDRKLYDLGSLLFLRGNKRPHRRDARLKFRNVSKVEAEARFWLGGNSPDCFIVQPSQLLIPPAESAALVLSAIAARLGIITGRLYFCLRNNPRVYAIEMQVEGTKLDIELSEKEISFGRTLLYRREYRTLTVRNRMPVPFFWNLKAGEPIDPQITFAPCAGVIELHGEENIQFCYHAATVGAIQKTTVIFKAFLHADDEDPIFTDVVSLSAEAYDVAVDINYANPIDLECVKVNVPIEAVFTMRNRGHYEVKYVIALEDNEKLQKLNLPGDFKKKLEVRPSTGTIPANKEGNVQVILKPKAEMALKEVPILKCHLIDTHKETTIIAEIPIKVSLVAYYARCRIHPYPTIDFGTLAMCTEKTIYFNIENTGKFPLHYSIQVLHKYPSVMYMSKLWTDDVEKEMTLKKKKAVSKKGKRSPRSDKTEARAEAEKLTLGPITIMRTEGRVDVGQTDSVPISCYPEFVGSQDEQVAIMIENSVPEDKAGKIITFCVNSCIPTVDFQNLDSIFQENHVVDRIQDFDCPKNIGPHTVFAREEKCLYFRHISVLSTHVTCFTLYNRRIVAANVAVRFMEESLTPVTAKSNTFLVEPRNEQIPPMSCKVFTVSFTPHIIETFRGAFEATVVLPANLEADRLHVKLVGESCVPEVAITEPAHGARETPTLCFVRTLIDETSRGYFAVENVGFIKAKVIVEIDGDQEDVFLFNACVDTMRLLQVWEDYCDESHDRCAVVRLAPGNVARFKVSFSPTEIGKHRGKIRLHVIDNPYENLAINLEGECYVESIVLDGLPFEENKRKVSIGTRDGHKPRRVSSKQNSLVSASSNPMFPVSLTYILDYGLCFISKMYKKTFKIVNKSTDRWFRFQWNVHPHVVFVPSIGHIKYLTSKEIVATFLASEPTNHENTCIDCFICEIIVEHPTDEVAWDDRQTEVRWEKLHHDMVQPNDYELLAKKIVEPTVEAKHEVVPGTGKGIQLLLNAAVAFSECSCDVKEIHFKDTLMFQTREYTFTLSNPGIVNTMYAWKINMDEQYPKRHIGDGLNVTSRPTTAEGTPNKRLTSSRGIFSATSELRRKNNAMRKEGEDPTNLMSKQCMSLVSGSIDTKTASSTRPSDLFSSTAGLSERSNDSWLEDDDLPFAIHPEMGAILPGQSVECTLKFSPKDVFYYKAYLACKVENFDPHRADLRILILARSLLPYCHFDVQESDYVTGGRRDPSRPGPVGYEIDDPTLWRNIRVIEFKVVGVGETHVKKFHLINPTADDYRFSWRDRTLRASDEISNFHCTVTDGVAERGKRTDLAFTFLAEELGVFESFWLFSIDRYNLECLFLVAGVVTEPSVHCLTVHVKLKPTILGFNVKESIKILNNEDFSIGFKIVEESLYSEGKFQKVSVTPMTGSLAPKTEQHLRVEYHPTRVGEFHFSIQCAVKLMKSPLSIFVTASVYDIVSSVSYCKPNCEIAQASEGEENAIDLGKLMLEVPVTIKFDITNIGKVAFYYTWELGMTPEIESRNTYNVTMSPKQGHVMIENRCTCYLTLTTYRKATIKDHRVLLKISHGSTYKFLLRAVFKRPAVEFSFSRHDFGLCYVQTDNTTSYHTELRLTNSDDVSYVIECKYEEKPHLTVDVNCISEALAGHSTIAIPITFRPLKEIKYHDCLLFTINSAIEKRITIAGQGIGYKVRLVNPRDKSIDLGNVPASRSVTKKIPVVNEGLAPLELKFGLMKQLSGYEEQRERQGACDLKHEDAIEMAMASILETKRSWTVDHSLETREPHLADVLMIEPSSNVTLKPSKKVNVSVTFKPTFRMRPFVAKVALQSSSMILPLFLVHGSCVGTQFRLNRTHIPFGTIVQGHTKETKVVLMNTGDLGSRFKWNTSKLPGDFDISPTSGYSSAGVDVSFAVKFQPSEQRSLIEGEAIVEIENHESLRMKVTGACSKLPEPIETIQFECLVREKQERSVVVMNDSNFSWKLKPQVIGDYFFVNEILQIPPQEYARCVITYAPLVTNSEHTLHLGTLTLKSLDENLHLLYSLCGRSLPPQAAAKIVRRFPAKTKYTELLPVHNWLNNQQRFRCDIELLKDDSNQTEIPLYSFTGNERIDVPANSQRDYRAVFYSYKEWHFSFKVTFINDEKEYQFYEIEYEVTQPEVIQSIKLATPARSQLCYALKLENPLEHDMIEYSAECLHPFVALSQVPRIIQPLSHGFVHIDYYPTLPIDESVMLNVTCQKLGLFPYELRLKATPAAPEKMTRVNATLGSSYAFTLAVKNLSRDGGRFLIDVDSDCFECRKNIYVEGLSDGAIEVIYEPCGVENVSARLIATSDVAGEFVFPLVGSCGLPKPVGPYVVSRESPALIPFKNVFRETKTFDFLVDVPDSFMVDPLSADLNSKQKIDIKVSIKESEQNNQSVEDMYPVTGKLIVYCTDHAISNVNWTYYLKGIFE</sequence>
<feature type="region of interest" description="Disordered" evidence="1">
    <location>
        <begin position="1307"/>
        <end position="1326"/>
    </location>
</feature>
<comment type="caution">
    <text evidence="2">The sequence shown here is derived from an EMBL/GenBank/DDBJ whole genome shotgun (WGS) entry which is preliminary data.</text>
</comment>
<organism evidence="2 3">
    <name type="scientific">Xylocopa violacea</name>
    <name type="common">Violet carpenter bee</name>
    <name type="synonym">Apis violacea</name>
    <dbReference type="NCBI Taxonomy" id="135666"/>
    <lineage>
        <taxon>Eukaryota</taxon>
        <taxon>Metazoa</taxon>
        <taxon>Ecdysozoa</taxon>
        <taxon>Arthropoda</taxon>
        <taxon>Hexapoda</taxon>
        <taxon>Insecta</taxon>
        <taxon>Pterygota</taxon>
        <taxon>Neoptera</taxon>
        <taxon>Endopterygota</taxon>
        <taxon>Hymenoptera</taxon>
        <taxon>Apocrita</taxon>
        <taxon>Aculeata</taxon>
        <taxon>Apoidea</taxon>
        <taxon>Anthophila</taxon>
        <taxon>Apidae</taxon>
        <taxon>Xylocopa</taxon>
        <taxon>Xylocopa</taxon>
    </lineage>
</organism>
<name>A0ABP1NIX9_XYLVO</name>
<feature type="compositionally biased region" description="Polar residues" evidence="1">
    <location>
        <begin position="1309"/>
        <end position="1326"/>
    </location>
</feature>
<reference evidence="2 3" key="1">
    <citation type="submission" date="2024-08" db="EMBL/GenBank/DDBJ databases">
        <authorList>
            <person name="Will J Nash"/>
            <person name="Angela Man"/>
            <person name="Seanna McTaggart"/>
            <person name="Kendall Baker"/>
            <person name="Tom Barker"/>
            <person name="Leah Catchpole"/>
            <person name="Alex Durrant"/>
            <person name="Karim Gharbi"/>
            <person name="Naomi Irish"/>
            <person name="Gemy Kaithakottil"/>
            <person name="Debby Ku"/>
            <person name="Aaliyah Providence"/>
            <person name="Felix Shaw"/>
            <person name="David Swarbreck"/>
            <person name="Chris Watkins"/>
            <person name="Ann M. McCartney"/>
            <person name="Giulio Formenti"/>
            <person name="Alice Mouton"/>
            <person name="Noel Vella"/>
            <person name="Bjorn M von Reumont"/>
            <person name="Adriana Vella"/>
            <person name="Wilfried Haerty"/>
        </authorList>
    </citation>
    <scope>NUCLEOTIDE SEQUENCE [LARGE SCALE GENOMIC DNA]</scope>
</reference>
<feature type="compositionally biased region" description="Basic residues" evidence="1">
    <location>
        <begin position="142"/>
        <end position="151"/>
    </location>
</feature>
<evidence type="ECO:0000313" key="3">
    <source>
        <dbReference type="Proteomes" id="UP001642520"/>
    </source>
</evidence>